<evidence type="ECO:0000256" key="2">
    <source>
        <dbReference type="ARBA" id="ARBA00005336"/>
    </source>
</evidence>
<dbReference type="EMBL" id="CP036349">
    <property type="protein sequence ID" value="QDV74383.1"/>
    <property type="molecule type" value="Genomic_DNA"/>
</dbReference>
<dbReference type="InterPro" id="IPR001764">
    <property type="entry name" value="Glyco_hydro_3_N"/>
</dbReference>
<dbReference type="PANTHER" id="PTHR30480:SF13">
    <property type="entry name" value="BETA-HEXOSAMINIDASE"/>
    <property type="match status" value="1"/>
</dbReference>
<evidence type="ECO:0000256" key="3">
    <source>
        <dbReference type="ARBA" id="ARBA00012663"/>
    </source>
</evidence>
<dbReference type="InterPro" id="IPR017853">
    <property type="entry name" value="GH"/>
</dbReference>
<sequence length="520" mass="55545">MTVSSTPKPTDEPTDLRERLAQLLMVRIGSNLPPILRVHEDEGRVVQLLGDCPVGGLLLFNGSWPETRETLQRLQSQCRHRLLVASDIERGAGQQVAGLTLFPHQRAFVDLKDSDEAIGEFCRTTASEAHAAGIDVTFGPVADVNSDPRNPIIATRAFGNDPQRAAELVAAYIRACEAEGLMTTAKHFPGHGDTHQDSHDATPRVEASAEELRQRELVPFQAAIDAGVSLLMTAHVEYPALDPSGLPATLSRPILVDLLRGEMGFEGVVCSDSLLMAGVRDRFDTEGEMCLAALNAGVDLLLDVADPVSVVSALVEAVEAGRLTIERINEAFDRVWRLKERAASRASIQLPTPESLAGGEAAALRIAGAATRVVSASPGALPLDRSKSVTCLMLKPHHRPTDPPEQPLAAALREEFAAVRYFETGPEIDPSLAADLLAGCPEGSPIVVAMIVKPAAWHAFGLTEVQDAVIRELMAARPVVLVCLGVENALDGYPDAAARLVTHSDVPASQRALAAVLVTR</sequence>
<dbReference type="GO" id="GO:0005975">
    <property type="term" value="P:carbohydrate metabolic process"/>
    <property type="evidence" value="ECO:0007669"/>
    <property type="project" value="InterPro"/>
</dbReference>
<comment type="catalytic activity">
    <reaction evidence="1">
        <text>Hydrolysis of terminal non-reducing N-acetyl-D-hexosamine residues in N-acetyl-beta-D-hexosaminides.</text>
        <dbReference type="EC" id="3.2.1.52"/>
    </reaction>
</comment>
<evidence type="ECO:0000259" key="6">
    <source>
        <dbReference type="Pfam" id="PF00933"/>
    </source>
</evidence>
<dbReference type="EC" id="3.2.1.52" evidence="3"/>
<accession>A0A518K9C8</accession>
<evidence type="ECO:0000313" key="8">
    <source>
        <dbReference type="Proteomes" id="UP000316426"/>
    </source>
</evidence>
<dbReference type="InterPro" id="IPR036962">
    <property type="entry name" value="Glyco_hydro_3_N_sf"/>
</dbReference>
<keyword evidence="5" id="KW-0326">Glycosidase</keyword>
<evidence type="ECO:0000313" key="7">
    <source>
        <dbReference type="EMBL" id="QDV74383.1"/>
    </source>
</evidence>
<proteinExistence type="inferred from homology"/>
<organism evidence="7 8">
    <name type="scientific">Botrimarina mediterranea</name>
    <dbReference type="NCBI Taxonomy" id="2528022"/>
    <lineage>
        <taxon>Bacteria</taxon>
        <taxon>Pseudomonadati</taxon>
        <taxon>Planctomycetota</taxon>
        <taxon>Planctomycetia</taxon>
        <taxon>Pirellulales</taxon>
        <taxon>Lacipirellulaceae</taxon>
        <taxon>Botrimarina</taxon>
    </lineage>
</organism>
<dbReference type="PANTHER" id="PTHR30480">
    <property type="entry name" value="BETA-HEXOSAMINIDASE-RELATED"/>
    <property type="match status" value="1"/>
</dbReference>
<keyword evidence="7" id="KW-0449">Lipoprotein</keyword>
<name>A0A518K9C8_9BACT</name>
<dbReference type="Proteomes" id="UP000316426">
    <property type="component" value="Chromosome"/>
</dbReference>
<keyword evidence="8" id="KW-1185">Reference proteome</keyword>
<reference evidence="7 8" key="1">
    <citation type="submission" date="2019-02" db="EMBL/GenBank/DDBJ databases">
        <title>Deep-cultivation of Planctomycetes and their phenomic and genomic characterization uncovers novel biology.</title>
        <authorList>
            <person name="Wiegand S."/>
            <person name="Jogler M."/>
            <person name="Boedeker C."/>
            <person name="Pinto D."/>
            <person name="Vollmers J."/>
            <person name="Rivas-Marin E."/>
            <person name="Kohn T."/>
            <person name="Peeters S.H."/>
            <person name="Heuer A."/>
            <person name="Rast P."/>
            <person name="Oberbeckmann S."/>
            <person name="Bunk B."/>
            <person name="Jeske O."/>
            <person name="Meyerdierks A."/>
            <person name="Storesund J.E."/>
            <person name="Kallscheuer N."/>
            <person name="Luecker S."/>
            <person name="Lage O.M."/>
            <person name="Pohl T."/>
            <person name="Merkel B.J."/>
            <person name="Hornburger P."/>
            <person name="Mueller R.-W."/>
            <person name="Bruemmer F."/>
            <person name="Labrenz M."/>
            <person name="Spormann A.M."/>
            <person name="Op den Camp H."/>
            <person name="Overmann J."/>
            <person name="Amann R."/>
            <person name="Jetten M.S.M."/>
            <person name="Mascher T."/>
            <person name="Medema M.H."/>
            <person name="Devos D.P."/>
            <person name="Kaster A.-K."/>
            <person name="Ovreas L."/>
            <person name="Rohde M."/>
            <person name="Galperin M.Y."/>
            <person name="Jogler C."/>
        </authorList>
    </citation>
    <scope>NUCLEOTIDE SEQUENCE [LARGE SCALE GENOMIC DNA]</scope>
    <source>
        <strain evidence="7 8">Spa11</strain>
    </source>
</reference>
<comment type="similarity">
    <text evidence="2">Belongs to the glycosyl hydrolase 3 family.</text>
</comment>
<dbReference type="GO" id="GO:0009254">
    <property type="term" value="P:peptidoglycan turnover"/>
    <property type="evidence" value="ECO:0007669"/>
    <property type="project" value="TreeGrafter"/>
</dbReference>
<dbReference type="AlphaFoldDB" id="A0A518K9C8"/>
<dbReference type="Pfam" id="PF00933">
    <property type="entry name" value="Glyco_hydro_3"/>
    <property type="match status" value="1"/>
</dbReference>
<protein>
    <recommendedName>
        <fullName evidence="3">beta-N-acetylhexosaminidase</fullName>
        <ecNumber evidence="3">3.2.1.52</ecNumber>
    </recommendedName>
</protein>
<keyword evidence="4" id="KW-0378">Hydrolase</keyword>
<evidence type="ECO:0000256" key="1">
    <source>
        <dbReference type="ARBA" id="ARBA00001231"/>
    </source>
</evidence>
<dbReference type="InterPro" id="IPR050226">
    <property type="entry name" value="NagZ_Beta-hexosaminidase"/>
</dbReference>
<evidence type="ECO:0000256" key="4">
    <source>
        <dbReference type="ARBA" id="ARBA00022801"/>
    </source>
</evidence>
<dbReference type="KEGG" id="bmei:Spa11_25860"/>
<gene>
    <name evidence="7" type="primary">ybbD</name>
    <name evidence="7" type="ORF">Spa11_25860</name>
</gene>
<dbReference type="SUPFAM" id="SSF51445">
    <property type="entry name" value="(Trans)glycosidases"/>
    <property type="match status" value="1"/>
</dbReference>
<evidence type="ECO:0000256" key="5">
    <source>
        <dbReference type="ARBA" id="ARBA00023295"/>
    </source>
</evidence>
<dbReference type="GO" id="GO:0004563">
    <property type="term" value="F:beta-N-acetylhexosaminidase activity"/>
    <property type="evidence" value="ECO:0007669"/>
    <property type="project" value="UniProtKB-EC"/>
</dbReference>
<feature type="domain" description="Glycoside hydrolase family 3 N-terminal" evidence="6">
    <location>
        <begin position="16"/>
        <end position="338"/>
    </location>
</feature>
<dbReference type="Gene3D" id="3.20.20.300">
    <property type="entry name" value="Glycoside hydrolase, family 3, N-terminal domain"/>
    <property type="match status" value="1"/>
</dbReference>